<dbReference type="EMBL" id="LSYS01004127">
    <property type="protein sequence ID" value="OPJ81023.1"/>
    <property type="molecule type" value="Genomic_DNA"/>
</dbReference>
<evidence type="ECO:0000313" key="2">
    <source>
        <dbReference type="EMBL" id="OPJ81023.1"/>
    </source>
</evidence>
<feature type="compositionally biased region" description="Polar residues" evidence="1">
    <location>
        <begin position="1"/>
        <end position="24"/>
    </location>
</feature>
<reference evidence="2 3" key="1">
    <citation type="submission" date="2016-02" db="EMBL/GenBank/DDBJ databases">
        <title>Band-tailed pigeon sequencing and assembly.</title>
        <authorList>
            <person name="Soares A.E."/>
            <person name="Novak B.J."/>
            <person name="Rice E.S."/>
            <person name="O'Connell B."/>
            <person name="Chang D."/>
            <person name="Weber S."/>
            <person name="Shapiro B."/>
        </authorList>
    </citation>
    <scope>NUCLEOTIDE SEQUENCE [LARGE SCALE GENOMIC DNA]</scope>
    <source>
        <strain evidence="2">BTP2013</strain>
        <tissue evidence="2">Blood</tissue>
    </source>
</reference>
<feature type="compositionally biased region" description="Basic and acidic residues" evidence="1">
    <location>
        <begin position="25"/>
        <end position="37"/>
    </location>
</feature>
<sequence>MRTTAGCNFTWLSQHPGQTQQHSSKPTETDPAREGRWGVRAGPGDTSVPALSHTRQQHHGTRGPESRISHMIQTRTVQTAPSSRRGHIRTASCAQASPRRPRTLLGPAAQALLSSD</sequence>
<evidence type="ECO:0000313" key="3">
    <source>
        <dbReference type="Proteomes" id="UP000190648"/>
    </source>
</evidence>
<organism evidence="2 3">
    <name type="scientific">Patagioenas fasciata monilis</name>
    <dbReference type="NCBI Taxonomy" id="372326"/>
    <lineage>
        <taxon>Eukaryota</taxon>
        <taxon>Metazoa</taxon>
        <taxon>Chordata</taxon>
        <taxon>Craniata</taxon>
        <taxon>Vertebrata</taxon>
        <taxon>Euteleostomi</taxon>
        <taxon>Archelosauria</taxon>
        <taxon>Archosauria</taxon>
        <taxon>Dinosauria</taxon>
        <taxon>Saurischia</taxon>
        <taxon>Theropoda</taxon>
        <taxon>Coelurosauria</taxon>
        <taxon>Aves</taxon>
        <taxon>Neognathae</taxon>
        <taxon>Neoaves</taxon>
        <taxon>Columbimorphae</taxon>
        <taxon>Columbiformes</taxon>
        <taxon>Columbidae</taxon>
        <taxon>Patagioenas</taxon>
    </lineage>
</organism>
<comment type="caution">
    <text evidence="2">The sequence shown here is derived from an EMBL/GenBank/DDBJ whole genome shotgun (WGS) entry which is preliminary data.</text>
</comment>
<evidence type="ECO:0000256" key="1">
    <source>
        <dbReference type="SAM" id="MobiDB-lite"/>
    </source>
</evidence>
<feature type="region of interest" description="Disordered" evidence="1">
    <location>
        <begin position="1"/>
        <end position="116"/>
    </location>
</feature>
<dbReference type="AlphaFoldDB" id="A0A1V4K9H0"/>
<accession>A0A1V4K9H0</accession>
<proteinExistence type="predicted"/>
<feature type="compositionally biased region" description="Polar residues" evidence="1">
    <location>
        <begin position="71"/>
        <end position="82"/>
    </location>
</feature>
<name>A0A1V4K9H0_PATFA</name>
<keyword evidence="3" id="KW-1185">Reference proteome</keyword>
<protein>
    <submittedName>
        <fullName evidence="2">Uncharacterized protein</fullName>
    </submittedName>
</protein>
<dbReference type="Proteomes" id="UP000190648">
    <property type="component" value="Unassembled WGS sequence"/>
</dbReference>
<gene>
    <name evidence="2" type="ORF">AV530_000170</name>
</gene>